<evidence type="ECO:0000256" key="2">
    <source>
        <dbReference type="SAM" id="Phobius"/>
    </source>
</evidence>
<feature type="transmembrane region" description="Helical" evidence="2">
    <location>
        <begin position="45"/>
        <end position="66"/>
    </location>
</feature>
<keyword evidence="2" id="KW-0812">Transmembrane</keyword>
<dbReference type="RefSeq" id="WP_377557799.1">
    <property type="nucleotide sequence ID" value="NZ_JBHUHQ010000016.1"/>
</dbReference>
<dbReference type="Proteomes" id="UP001597383">
    <property type="component" value="Unassembled WGS sequence"/>
</dbReference>
<organism evidence="3 4">
    <name type="scientific">Ornithinibacillus salinisoli</name>
    <dbReference type="NCBI Taxonomy" id="1848459"/>
    <lineage>
        <taxon>Bacteria</taxon>
        <taxon>Bacillati</taxon>
        <taxon>Bacillota</taxon>
        <taxon>Bacilli</taxon>
        <taxon>Bacillales</taxon>
        <taxon>Bacillaceae</taxon>
        <taxon>Ornithinibacillus</taxon>
    </lineage>
</organism>
<evidence type="ECO:0000256" key="1">
    <source>
        <dbReference type="SAM" id="MobiDB-lite"/>
    </source>
</evidence>
<proteinExistence type="predicted"/>
<evidence type="ECO:0000313" key="3">
    <source>
        <dbReference type="EMBL" id="MFD2045178.1"/>
    </source>
</evidence>
<keyword evidence="2" id="KW-0472">Membrane</keyword>
<dbReference type="EMBL" id="JBHUHQ010000016">
    <property type="protein sequence ID" value="MFD2045178.1"/>
    <property type="molecule type" value="Genomic_DNA"/>
</dbReference>
<reference evidence="4" key="1">
    <citation type="journal article" date="2019" name="Int. J. Syst. Evol. Microbiol.">
        <title>The Global Catalogue of Microorganisms (GCM) 10K type strain sequencing project: providing services to taxonomists for standard genome sequencing and annotation.</title>
        <authorList>
            <consortium name="The Broad Institute Genomics Platform"/>
            <consortium name="The Broad Institute Genome Sequencing Center for Infectious Disease"/>
            <person name="Wu L."/>
            <person name="Ma J."/>
        </authorList>
    </citation>
    <scope>NUCLEOTIDE SEQUENCE [LARGE SCALE GENOMIC DNA]</scope>
    <source>
        <strain evidence="4">R28</strain>
    </source>
</reference>
<evidence type="ECO:0000313" key="4">
    <source>
        <dbReference type="Proteomes" id="UP001597383"/>
    </source>
</evidence>
<feature type="region of interest" description="Disordered" evidence="1">
    <location>
        <begin position="73"/>
        <end position="93"/>
    </location>
</feature>
<keyword evidence="4" id="KW-1185">Reference proteome</keyword>
<accession>A0ABW4W381</accession>
<sequence length="561" mass="66331">MDEKKLDELLDEMKEGYEHLPDFIDNHTVMVKLDEEKGKKNWKRWMPSIAAIFGLFLFIIMTLTFMDSEGRLANKSESTDEKEGAMEDDQDENNMELENKVKDLEKIKFIDELEAYLEEAKEEFRKNLGIENIDQFHEVQQAQSYISDIRNDNEIMQHYSLDEAKEVIDSIFVTPNMLVEQINNNSGKVEEQLSYYFHLATSFHYSLQNAFSELLIEYRITEENQDELVEFQENLDQYSGPKEMVQFLKAVKKNGYLIEQDKTGKLSVTIDYDHIFNQINSWNVKEGYVRYFKVVSSVETSGGDPFEMEWDQFDTALLELEDIYFTYKDDLDEMIRNEIIHTTGYYLNLYLTQSFGAQIDQPIDAEQEYRSFLENHRDSIYWSLVNQAVKKYEENEWMANIELNDEFHAISRKLRILMNENFANVNIDDIIWINRWPIDAGTNQIYGDYHEEHDAEMLQDLSAFEMTSLFTYAHSKGDLDTYYSLFASDSKWAEMDKESIREELYNRNSFINTAQNSEFVVLEKTDENRVNLFFIQWEEILGSIQMSKVDGVWKVYDLSTD</sequence>
<evidence type="ECO:0008006" key="5">
    <source>
        <dbReference type="Google" id="ProtNLM"/>
    </source>
</evidence>
<protein>
    <recommendedName>
        <fullName evidence="5">DUF4878 domain-containing protein</fullName>
    </recommendedName>
</protein>
<gene>
    <name evidence="3" type="ORF">ACFSJF_12930</name>
</gene>
<keyword evidence="2" id="KW-1133">Transmembrane helix</keyword>
<name>A0ABW4W381_9BACI</name>
<comment type="caution">
    <text evidence="3">The sequence shown here is derived from an EMBL/GenBank/DDBJ whole genome shotgun (WGS) entry which is preliminary data.</text>
</comment>
<feature type="compositionally biased region" description="Basic and acidic residues" evidence="1">
    <location>
        <begin position="73"/>
        <end position="85"/>
    </location>
</feature>